<feature type="compositionally biased region" description="Low complexity" evidence="1">
    <location>
        <begin position="54"/>
        <end position="68"/>
    </location>
</feature>
<evidence type="ECO:0000313" key="2">
    <source>
        <dbReference type="EMBL" id="CCH61892.1"/>
    </source>
</evidence>
<feature type="compositionally biased region" description="Pro residues" evidence="1">
    <location>
        <begin position="42"/>
        <end position="53"/>
    </location>
</feature>
<dbReference type="SUPFAM" id="SSF57701">
    <property type="entry name" value="Zn2/Cys6 DNA-binding domain"/>
    <property type="match status" value="1"/>
</dbReference>
<keyword evidence="3" id="KW-1185">Reference proteome</keyword>
<feature type="compositionally biased region" description="Polar residues" evidence="1">
    <location>
        <begin position="127"/>
        <end position="142"/>
    </location>
</feature>
<evidence type="ECO:0008006" key="4">
    <source>
        <dbReference type="Google" id="ProtNLM"/>
    </source>
</evidence>
<feature type="region of interest" description="Disordered" evidence="1">
    <location>
        <begin position="38"/>
        <end position="68"/>
    </location>
</feature>
<dbReference type="GeneID" id="14497001"/>
<dbReference type="InParanoid" id="I2H690"/>
<accession>I2H690</accession>
<protein>
    <recommendedName>
        <fullName evidence="4">Zn(2)-C6 fungal-type domain-containing protein</fullName>
    </recommendedName>
</protein>
<evidence type="ECO:0000313" key="3">
    <source>
        <dbReference type="Proteomes" id="UP000002866"/>
    </source>
</evidence>
<dbReference type="RefSeq" id="XP_004181411.1">
    <property type="nucleotide sequence ID" value="XM_004181363.1"/>
</dbReference>
<evidence type="ECO:0000256" key="1">
    <source>
        <dbReference type="SAM" id="MobiDB-lite"/>
    </source>
</evidence>
<dbReference type="CDD" id="cd00067">
    <property type="entry name" value="GAL4"/>
    <property type="match status" value="1"/>
</dbReference>
<dbReference type="InterPro" id="IPR036864">
    <property type="entry name" value="Zn2-C6_fun-type_DNA-bd_sf"/>
</dbReference>
<feature type="region of interest" description="Disordered" evidence="1">
    <location>
        <begin position="127"/>
        <end position="149"/>
    </location>
</feature>
<dbReference type="eggNOG" id="ENOG502S235">
    <property type="taxonomic scope" value="Eukaryota"/>
</dbReference>
<organism evidence="2 3">
    <name type="scientific">Henningerozyma blattae (strain ATCC 34711 / CBS 6284 / DSM 70876 / NBRC 10599 / NRRL Y-10934 / UCD 77-7)</name>
    <name type="common">Yeast</name>
    <name type="synonym">Tetrapisispora blattae</name>
    <dbReference type="NCBI Taxonomy" id="1071380"/>
    <lineage>
        <taxon>Eukaryota</taxon>
        <taxon>Fungi</taxon>
        <taxon>Dikarya</taxon>
        <taxon>Ascomycota</taxon>
        <taxon>Saccharomycotina</taxon>
        <taxon>Saccharomycetes</taxon>
        <taxon>Saccharomycetales</taxon>
        <taxon>Saccharomycetaceae</taxon>
        <taxon>Henningerozyma</taxon>
    </lineage>
</organism>
<dbReference type="AlphaFoldDB" id="I2H690"/>
<dbReference type="Proteomes" id="UP000002866">
    <property type="component" value="Chromosome 6"/>
</dbReference>
<dbReference type="Gene3D" id="4.10.240.10">
    <property type="entry name" value="Zn(2)-C6 fungal-type DNA-binding domain"/>
    <property type="match status" value="1"/>
</dbReference>
<name>I2H690_HENB6</name>
<dbReference type="KEGG" id="tbl:TBLA_0F03550"/>
<dbReference type="GO" id="GO:0008270">
    <property type="term" value="F:zinc ion binding"/>
    <property type="evidence" value="ECO:0007669"/>
    <property type="project" value="InterPro"/>
</dbReference>
<gene>
    <name evidence="2" type="primary">TBLA0F03550</name>
    <name evidence="2" type="ORF">TBLA_0F03550</name>
</gene>
<dbReference type="FunCoup" id="I2H690">
    <property type="interactions" value="867"/>
</dbReference>
<reference evidence="2 3" key="1">
    <citation type="journal article" date="2011" name="Proc. Natl. Acad. Sci. U.S.A.">
        <title>Evolutionary erosion of yeast sex chromosomes by mating-type switching accidents.</title>
        <authorList>
            <person name="Gordon J.L."/>
            <person name="Armisen D."/>
            <person name="Proux-Wera E."/>
            <person name="Oheigeartaigh S.S."/>
            <person name="Byrne K.P."/>
            <person name="Wolfe K.H."/>
        </authorList>
    </citation>
    <scope>NUCLEOTIDE SEQUENCE [LARGE SCALE GENOMIC DNA]</scope>
    <source>
        <strain evidence="3">ATCC 34711 / CBS 6284 / DSM 70876 / NBRC 10599 / NRRL Y-10934 / UCD 77-7</strain>
    </source>
</reference>
<dbReference type="OrthoDB" id="4036575at2759"/>
<dbReference type="OMA" id="RDSAIMH"/>
<sequence>MSAVQTSPKSIQIINKDNSLPPLLLPSLSLSLSNLSNSIASPPKPPASLPSTPPTNTTVPSSSNTPLPTIVNPEMSDYCYKVNSANLLAQLPTPIPTPPINHYNYPRQVQSYNTSPRLVSKSYRKNSLPTNASATNSATSHTLSKRQRIGPSCDNCRLKKTKCNAKVELILLDSNLLIKNSNLNLILNSSINLHYTLSPQDLKNLKDFVIYSNDLNYLSILNKISNLDTDTQVIKHLDKLLIFTPCSNCCKKNNHNCLFSKGFTRADINTFNKLLNLPENKGKSIYDLNLNDYQHSHY</sequence>
<proteinExistence type="predicted"/>
<dbReference type="InterPro" id="IPR001138">
    <property type="entry name" value="Zn2Cys6_DnaBD"/>
</dbReference>
<dbReference type="GO" id="GO:0000981">
    <property type="term" value="F:DNA-binding transcription factor activity, RNA polymerase II-specific"/>
    <property type="evidence" value="ECO:0007669"/>
    <property type="project" value="InterPro"/>
</dbReference>
<dbReference type="EMBL" id="HE806321">
    <property type="protein sequence ID" value="CCH61892.1"/>
    <property type="molecule type" value="Genomic_DNA"/>
</dbReference>
<dbReference type="HOGENOM" id="CLU_051216_0_0_1"/>